<keyword evidence="3" id="KW-1185">Reference proteome</keyword>
<evidence type="ECO:0000313" key="3">
    <source>
        <dbReference type="Proteomes" id="UP000053029"/>
    </source>
</evidence>
<feature type="compositionally biased region" description="Basic and acidic residues" evidence="1">
    <location>
        <begin position="20"/>
        <end position="32"/>
    </location>
</feature>
<accession>A0A0D2GNB3</accession>
<reference evidence="2 3" key="1">
    <citation type="submission" date="2015-01" db="EMBL/GenBank/DDBJ databases">
        <title>The Genome Sequence of Fonsecaea pedrosoi CBS 271.37.</title>
        <authorList>
            <consortium name="The Broad Institute Genomics Platform"/>
            <person name="Cuomo C."/>
            <person name="de Hoog S."/>
            <person name="Gorbushina A."/>
            <person name="Stielow B."/>
            <person name="Teixiera M."/>
            <person name="Abouelleil A."/>
            <person name="Chapman S.B."/>
            <person name="Priest M."/>
            <person name="Young S.K."/>
            <person name="Wortman J."/>
            <person name="Nusbaum C."/>
            <person name="Birren B."/>
        </authorList>
    </citation>
    <scope>NUCLEOTIDE SEQUENCE [LARGE SCALE GENOMIC DNA]</scope>
    <source>
        <strain evidence="2 3">CBS 271.37</strain>
    </source>
</reference>
<feature type="region of interest" description="Disordered" evidence="1">
    <location>
        <begin position="1"/>
        <end position="73"/>
    </location>
</feature>
<organism evidence="2 3">
    <name type="scientific">Fonsecaea pedrosoi CBS 271.37</name>
    <dbReference type="NCBI Taxonomy" id="1442368"/>
    <lineage>
        <taxon>Eukaryota</taxon>
        <taxon>Fungi</taxon>
        <taxon>Dikarya</taxon>
        <taxon>Ascomycota</taxon>
        <taxon>Pezizomycotina</taxon>
        <taxon>Eurotiomycetes</taxon>
        <taxon>Chaetothyriomycetidae</taxon>
        <taxon>Chaetothyriales</taxon>
        <taxon>Herpotrichiellaceae</taxon>
        <taxon>Fonsecaea</taxon>
    </lineage>
</organism>
<dbReference type="AlphaFoldDB" id="A0A0D2GNB3"/>
<evidence type="ECO:0008006" key="4">
    <source>
        <dbReference type="Google" id="ProtNLM"/>
    </source>
</evidence>
<evidence type="ECO:0000313" key="2">
    <source>
        <dbReference type="EMBL" id="KIW82443.1"/>
    </source>
</evidence>
<dbReference type="VEuPathDB" id="FungiDB:Z517_05470"/>
<dbReference type="Proteomes" id="UP000053029">
    <property type="component" value="Unassembled WGS sequence"/>
</dbReference>
<dbReference type="OrthoDB" id="4140509at2759"/>
<sequence>MTKQEAPLIFVLQSTSPQSQKEKELQDAERKAHAAKVAHARRRHHVRGVGQVRHGRPARPSAGGGGGGRKKGNYWIDETAQEDNVPAATLPITPQRSPIPLSPHGSSDPFNAQAIPVTPRVHQILQYANQSLLSLFATSYIRRLFADPWRRYFDPKNYGALRDIKSFDWTWEWSSAEEGALSSYVSMYAISITRFLPKDAHKEYSVMALSLRTRSLEVLRKRISDLDGTRRPEMTLIMCVMRLFRMDSFAGDVKAARLHANMIRGFADSVPELEQRGHFIRMLVYNDIVSATNQLRRPLLDYKHWIQAFSNECHALIDHCLPPDPSDDSDIHHSVSLRPLRKAMKRLQWYLSFGKNTVTPGTLREAEMIHRWVILDAQRDMATLLHLYADLTDGHDSHQEPHLTNIALTLTLIMSLQKSLWEAKLNGIDICDSSRFILPRLERVMRSITESSTIEDLHYYREAHLWVFFVGAQMEQQRLKASHPSPARQKPRTGPPSLWFSNMLVLQARFLNLWEWSDARELTLSFVLNEFWEPSPLIWYEPIVQNISDQIDEAATASSSGMSVMALTGPSDSVCWPKYSA</sequence>
<feature type="compositionally biased region" description="Basic residues" evidence="1">
    <location>
        <begin position="33"/>
        <end position="57"/>
    </location>
</feature>
<proteinExistence type="predicted"/>
<protein>
    <recommendedName>
        <fullName evidence="4">Transcription factor domain-containing protein</fullName>
    </recommendedName>
</protein>
<gene>
    <name evidence="2" type="ORF">Z517_05470</name>
</gene>
<dbReference type="GeneID" id="25304960"/>
<dbReference type="HOGENOM" id="CLU_025452_1_0_1"/>
<evidence type="ECO:0000256" key="1">
    <source>
        <dbReference type="SAM" id="MobiDB-lite"/>
    </source>
</evidence>
<dbReference type="RefSeq" id="XP_013286251.1">
    <property type="nucleotide sequence ID" value="XM_013430797.1"/>
</dbReference>
<dbReference type="EMBL" id="KN846971">
    <property type="protein sequence ID" value="KIW82443.1"/>
    <property type="molecule type" value="Genomic_DNA"/>
</dbReference>
<name>A0A0D2GNB3_9EURO</name>